<organism evidence="2 3">
    <name type="scientific">Rariglobus hedericola</name>
    <dbReference type="NCBI Taxonomy" id="2597822"/>
    <lineage>
        <taxon>Bacteria</taxon>
        <taxon>Pseudomonadati</taxon>
        <taxon>Verrucomicrobiota</taxon>
        <taxon>Opitutia</taxon>
        <taxon>Opitutales</taxon>
        <taxon>Opitutaceae</taxon>
        <taxon>Rariglobus</taxon>
    </lineage>
</organism>
<evidence type="ECO:0000256" key="1">
    <source>
        <dbReference type="SAM" id="Phobius"/>
    </source>
</evidence>
<keyword evidence="1" id="KW-0472">Membrane</keyword>
<gene>
    <name evidence="2" type="ORF">FPL22_15690</name>
</gene>
<dbReference type="RefSeq" id="WP_144353982.1">
    <property type="nucleotide sequence ID" value="NZ_CBCRVV010000004.1"/>
</dbReference>
<evidence type="ECO:0000313" key="3">
    <source>
        <dbReference type="Proteomes" id="UP000315648"/>
    </source>
</evidence>
<dbReference type="AlphaFoldDB" id="A0A556QGE4"/>
<reference evidence="2 3" key="1">
    <citation type="submission" date="2019-07" db="EMBL/GenBank/DDBJ databases">
        <title>Description of 53C-WASEF.</title>
        <authorList>
            <person name="Pitt A."/>
            <person name="Hahn M.W."/>
        </authorList>
    </citation>
    <scope>NUCLEOTIDE SEQUENCE [LARGE SCALE GENOMIC DNA]</scope>
    <source>
        <strain evidence="2 3">53C-WASEF</strain>
    </source>
</reference>
<dbReference type="EMBL" id="VMBG01000003">
    <property type="protein sequence ID" value="TSJ75709.1"/>
    <property type="molecule type" value="Genomic_DNA"/>
</dbReference>
<keyword evidence="1" id="KW-0812">Transmembrane</keyword>
<name>A0A556QGE4_9BACT</name>
<proteinExistence type="predicted"/>
<protein>
    <submittedName>
        <fullName evidence="2">Uncharacterized protein</fullName>
    </submittedName>
</protein>
<dbReference type="Proteomes" id="UP000315648">
    <property type="component" value="Unassembled WGS sequence"/>
</dbReference>
<sequence length="71" mass="7935">MKALPTIRNVLIAVIPIIILVTDTFLKFEAFRNQDLAVPFFITIGVGLALAVIAQKNMPAKDAYEFERSQK</sequence>
<keyword evidence="1" id="KW-1133">Transmembrane helix</keyword>
<accession>A0A556QGE4</accession>
<comment type="caution">
    <text evidence="2">The sequence shown here is derived from an EMBL/GenBank/DDBJ whole genome shotgun (WGS) entry which is preliminary data.</text>
</comment>
<evidence type="ECO:0000313" key="2">
    <source>
        <dbReference type="EMBL" id="TSJ75709.1"/>
    </source>
</evidence>
<feature type="transmembrane region" description="Helical" evidence="1">
    <location>
        <begin position="36"/>
        <end position="54"/>
    </location>
</feature>
<keyword evidence="3" id="KW-1185">Reference proteome</keyword>